<comment type="subcellular location">
    <subcellularLocation>
        <location evidence="1">Membrane</location>
        <topology evidence="1">Multi-pass membrane protein</topology>
    </subcellularLocation>
</comment>
<protein>
    <submittedName>
        <fullName evidence="11">Cation diffusion facilitator family transporter</fullName>
    </submittedName>
</protein>
<evidence type="ECO:0000256" key="7">
    <source>
        <dbReference type="ARBA" id="ARBA00023136"/>
    </source>
</evidence>
<feature type="transmembrane region" description="Helical" evidence="9">
    <location>
        <begin position="352"/>
        <end position="372"/>
    </location>
</feature>
<feature type="region of interest" description="Disordered" evidence="8">
    <location>
        <begin position="791"/>
        <end position="812"/>
    </location>
</feature>
<feature type="compositionally biased region" description="Basic residues" evidence="8">
    <location>
        <begin position="541"/>
        <end position="555"/>
    </location>
</feature>
<feature type="transmembrane region" description="Helical" evidence="9">
    <location>
        <begin position="254"/>
        <end position="271"/>
    </location>
</feature>
<keyword evidence="7 9" id="KW-0472">Membrane</keyword>
<accession>Q22DR5</accession>
<dbReference type="eggNOG" id="KOG1484">
    <property type="taxonomic scope" value="Eukaryota"/>
</dbReference>
<feature type="compositionally biased region" description="Polar residues" evidence="8">
    <location>
        <begin position="500"/>
        <end position="521"/>
    </location>
</feature>
<dbReference type="PANTHER" id="PTHR45755:SF4">
    <property type="entry name" value="ZINC TRANSPORTER 7"/>
    <property type="match status" value="1"/>
</dbReference>
<name>Q22DR5_TETTS</name>
<dbReference type="KEGG" id="tet:TTHERM_00938770"/>
<dbReference type="GO" id="GO:0016020">
    <property type="term" value="C:membrane"/>
    <property type="evidence" value="ECO:0007669"/>
    <property type="project" value="UniProtKB-SubCell"/>
</dbReference>
<dbReference type="InParanoid" id="Q22DR5"/>
<keyword evidence="4 9" id="KW-0812">Transmembrane</keyword>
<keyword evidence="3" id="KW-0813">Transport</keyword>
<dbReference type="RefSeq" id="XP_001031052.3">
    <property type="nucleotide sequence ID" value="XM_001031052.3"/>
</dbReference>
<keyword evidence="6" id="KW-0406">Ion transport</keyword>
<dbReference type="NCBIfam" id="TIGR01297">
    <property type="entry name" value="CDF"/>
    <property type="match status" value="1"/>
</dbReference>
<evidence type="ECO:0000256" key="1">
    <source>
        <dbReference type="ARBA" id="ARBA00004141"/>
    </source>
</evidence>
<dbReference type="EMBL" id="GG662503">
    <property type="protein sequence ID" value="EAR83389.3"/>
    <property type="molecule type" value="Genomic_DNA"/>
</dbReference>
<feature type="transmembrane region" description="Helical" evidence="9">
    <location>
        <begin position="178"/>
        <end position="201"/>
    </location>
</feature>
<dbReference type="AlphaFoldDB" id="Q22DR5"/>
<evidence type="ECO:0000256" key="5">
    <source>
        <dbReference type="ARBA" id="ARBA00022989"/>
    </source>
</evidence>
<dbReference type="GO" id="GO:0005385">
    <property type="term" value="F:zinc ion transmembrane transporter activity"/>
    <property type="evidence" value="ECO:0007669"/>
    <property type="project" value="InterPro"/>
</dbReference>
<organism evidence="11 12">
    <name type="scientific">Tetrahymena thermophila (strain SB210)</name>
    <dbReference type="NCBI Taxonomy" id="312017"/>
    <lineage>
        <taxon>Eukaryota</taxon>
        <taxon>Sar</taxon>
        <taxon>Alveolata</taxon>
        <taxon>Ciliophora</taxon>
        <taxon>Intramacronucleata</taxon>
        <taxon>Oligohymenophorea</taxon>
        <taxon>Hymenostomatida</taxon>
        <taxon>Tetrahymenina</taxon>
        <taxon>Tetrahymenidae</taxon>
        <taxon>Tetrahymena</taxon>
    </lineage>
</organism>
<dbReference type="OrthoDB" id="78669at2759"/>
<feature type="transmembrane region" description="Helical" evidence="9">
    <location>
        <begin position="656"/>
        <end position="674"/>
    </location>
</feature>
<feature type="transmembrane region" description="Helical" evidence="9">
    <location>
        <begin position="625"/>
        <end position="650"/>
    </location>
</feature>
<feature type="compositionally biased region" description="Basic and acidic residues" evidence="8">
    <location>
        <begin position="556"/>
        <end position="617"/>
    </location>
</feature>
<keyword evidence="12" id="KW-1185">Reference proteome</keyword>
<dbReference type="Proteomes" id="UP000009168">
    <property type="component" value="Unassembled WGS sequence"/>
</dbReference>
<feature type="domain" description="Cation efflux protein transmembrane" evidence="10">
    <location>
        <begin position="352"/>
        <end position="682"/>
    </location>
</feature>
<evidence type="ECO:0000256" key="3">
    <source>
        <dbReference type="ARBA" id="ARBA00022448"/>
    </source>
</evidence>
<evidence type="ECO:0000256" key="6">
    <source>
        <dbReference type="ARBA" id="ARBA00023065"/>
    </source>
</evidence>
<evidence type="ECO:0000256" key="2">
    <source>
        <dbReference type="ARBA" id="ARBA00008873"/>
    </source>
</evidence>
<dbReference type="SUPFAM" id="SSF161111">
    <property type="entry name" value="Cation efflux protein transmembrane domain-like"/>
    <property type="match status" value="1"/>
</dbReference>
<dbReference type="Pfam" id="PF01545">
    <property type="entry name" value="Cation_efflux"/>
    <property type="match status" value="1"/>
</dbReference>
<dbReference type="GO" id="GO:0006882">
    <property type="term" value="P:intracellular zinc ion homeostasis"/>
    <property type="evidence" value="ECO:0007669"/>
    <property type="project" value="InterPro"/>
</dbReference>
<dbReference type="InterPro" id="IPR002524">
    <property type="entry name" value="Cation_efflux"/>
</dbReference>
<keyword evidence="5 9" id="KW-1133">Transmembrane helix</keyword>
<reference evidence="12" key="1">
    <citation type="journal article" date="2006" name="PLoS Biol.">
        <title>Macronuclear genome sequence of the ciliate Tetrahymena thermophila, a model eukaryote.</title>
        <authorList>
            <person name="Eisen J.A."/>
            <person name="Coyne R.S."/>
            <person name="Wu M."/>
            <person name="Wu D."/>
            <person name="Thiagarajan M."/>
            <person name="Wortman J.R."/>
            <person name="Badger J.H."/>
            <person name="Ren Q."/>
            <person name="Amedeo P."/>
            <person name="Jones K.M."/>
            <person name="Tallon L.J."/>
            <person name="Delcher A.L."/>
            <person name="Salzberg S.L."/>
            <person name="Silva J.C."/>
            <person name="Haas B.J."/>
            <person name="Majoros W.H."/>
            <person name="Farzad M."/>
            <person name="Carlton J.M."/>
            <person name="Smith R.K. Jr."/>
            <person name="Garg J."/>
            <person name="Pearlman R.E."/>
            <person name="Karrer K.M."/>
            <person name="Sun L."/>
            <person name="Manning G."/>
            <person name="Elde N.C."/>
            <person name="Turkewitz A.P."/>
            <person name="Asai D.J."/>
            <person name="Wilkes D.E."/>
            <person name="Wang Y."/>
            <person name="Cai H."/>
            <person name="Collins K."/>
            <person name="Stewart B.A."/>
            <person name="Lee S.R."/>
            <person name="Wilamowska K."/>
            <person name="Weinberg Z."/>
            <person name="Ruzzo W.L."/>
            <person name="Wloga D."/>
            <person name="Gaertig J."/>
            <person name="Frankel J."/>
            <person name="Tsao C.-C."/>
            <person name="Gorovsky M.A."/>
            <person name="Keeling P.J."/>
            <person name="Waller R.F."/>
            <person name="Patron N.J."/>
            <person name="Cherry J.M."/>
            <person name="Stover N.A."/>
            <person name="Krieger C.J."/>
            <person name="del Toro C."/>
            <person name="Ryder H.F."/>
            <person name="Williamson S.C."/>
            <person name="Barbeau R.A."/>
            <person name="Hamilton E.P."/>
            <person name="Orias E."/>
        </authorList>
    </citation>
    <scope>NUCLEOTIDE SEQUENCE [LARGE SCALE GENOMIC DNA]</scope>
    <source>
        <strain evidence="12">SB210</strain>
    </source>
</reference>
<dbReference type="HOGENOM" id="CLU_353573_0_0_1"/>
<evidence type="ECO:0000256" key="4">
    <source>
        <dbReference type="ARBA" id="ARBA00022692"/>
    </source>
</evidence>
<evidence type="ECO:0000313" key="11">
    <source>
        <dbReference type="EMBL" id="EAR83389.3"/>
    </source>
</evidence>
<feature type="transmembrane region" description="Helical" evidence="9">
    <location>
        <begin position="414"/>
        <end position="434"/>
    </location>
</feature>
<feature type="transmembrane region" description="Helical" evidence="9">
    <location>
        <begin position="68"/>
        <end position="87"/>
    </location>
</feature>
<dbReference type="Gene3D" id="1.20.1510.10">
    <property type="entry name" value="Cation efflux protein transmembrane domain"/>
    <property type="match status" value="2"/>
</dbReference>
<evidence type="ECO:0000256" key="9">
    <source>
        <dbReference type="SAM" id="Phobius"/>
    </source>
</evidence>
<feature type="transmembrane region" description="Helical" evidence="9">
    <location>
        <begin position="221"/>
        <end position="242"/>
    </location>
</feature>
<feature type="compositionally biased region" description="Basic and acidic residues" evidence="8">
    <location>
        <begin position="523"/>
        <end position="540"/>
    </location>
</feature>
<proteinExistence type="inferred from homology"/>
<sequence>MQEIALLLAKNSVQIAIFLYFHRDNGFDTISSINFMTFFLILMSYFCKQQLARAFNSQMLDSQMLLRIVLTVIVTLLNQTFFVYNLITYTFLVHDLADHIFTICEYYYKKHNEADLMIIPNYKSSFLSIVQIIIAFVVFVKDVGTKELFIAITLAFLEIATKLGRTQLLQLTRVDTKAFDGITISLCVLVHLVIAIIRTIYYGKFQLLSESSKAENPFQDFGHLLIFMLISIVFSYFTNEGLKGQLHLQKRNRYQSAILWVLLVINKLVIESKDMEWNTQSLIIIYGILALCELINMESPKINHLIVSSDQNIIMGNVVLNSSNFQGVEMYDKVSLSNFIQHIRRNQDSKKLIFMLSFNFSFMFVELIYGLLSNSLSLISDSAHMLFDSSALAIGLYASFMSKLKPSPTYSFGFERFSTLSGFINGLFLIVVAFDIFTESIERIYSPQKVLFDKMMVVSVIGLIINLVGLCFFHEHAHAHGGDDDEGGGCPHSHSHKKTQNQTKTTCSTLPNTKKNTSASQHSHKEEGCHDHEHNHDHDHDHHHHDHDHDHHHHDHDHDHDHEHNHDHDHDHHHDHEHEHDHCHDHDHDHNHDHEHDHNHNHDHGHDHGHSHSHGEGHNENLTGVFLHILADALGSVGVIISSILIYYYGWYISDPITSCIISIFIFISVFPLLKGSFTTLLQGYNIKKYHVQLEEIIQKLSGHQDIERYSEIHLWAYTSNNLVFTVKVHIRDIRKRFKVLKEVKKILNSYKNIKYQTIEIICDKQEELSEISHFSQSNAEQGLLSEQNSNIRGKSNSYQDNEVNSDEVQLI</sequence>
<evidence type="ECO:0000313" key="12">
    <source>
        <dbReference type="Proteomes" id="UP000009168"/>
    </source>
</evidence>
<dbReference type="GeneID" id="7840553"/>
<feature type="region of interest" description="Disordered" evidence="8">
    <location>
        <begin position="482"/>
        <end position="617"/>
    </location>
</feature>
<dbReference type="PANTHER" id="PTHR45755">
    <property type="match status" value="1"/>
</dbReference>
<dbReference type="InterPro" id="IPR027469">
    <property type="entry name" value="Cation_efflux_TMD_sf"/>
</dbReference>
<feature type="transmembrane region" description="Helical" evidence="9">
    <location>
        <begin position="29"/>
        <end position="47"/>
    </location>
</feature>
<dbReference type="GO" id="GO:0005794">
    <property type="term" value="C:Golgi apparatus"/>
    <property type="evidence" value="ECO:0007669"/>
    <property type="project" value="TreeGrafter"/>
</dbReference>
<comment type="similarity">
    <text evidence="2">Belongs to the cation diffusion facilitator (CDF) transporter (TC 2.A.4) family. SLC30A subfamily.</text>
</comment>
<feature type="transmembrane region" description="Helical" evidence="9">
    <location>
        <begin position="129"/>
        <end position="157"/>
    </location>
</feature>
<dbReference type="InterPro" id="IPR058533">
    <property type="entry name" value="Cation_efflux_TM"/>
</dbReference>
<dbReference type="STRING" id="312017.Q22DR5"/>
<feature type="compositionally biased region" description="Polar residues" evidence="8">
    <location>
        <begin position="791"/>
        <end position="803"/>
    </location>
</feature>
<evidence type="ECO:0000256" key="8">
    <source>
        <dbReference type="SAM" id="MobiDB-lite"/>
    </source>
</evidence>
<gene>
    <name evidence="11" type="ORF">TTHERM_00938770</name>
</gene>
<evidence type="ECO:0000259" key="10">
    <source>
        <dbReference type="Pfam" id="PF01545"/>
    </source>
</evidence>
<feature type="transmembrane region" description="Helical" evidence="9">
    <location>
        <begin position="454"/>
        <end position="473"/>
    </location>
</feature>
<dbReference type="InterPro" id="IPR045316">
    <property type="entry name" value="Msc2-like"/>
</dbReference>